<feature type="compositionally biased region" description="Polar residues" evidence="1">
    <location>
        <begin position="1"/>
        <end position="15"/>
    </location>
</feature>
<gene>
    <name evidence="2" type="ORF">THAOC_22307</name>
</gene>
<protein>
    <submittedName>
        <fullName evidence="2">Uncharacterized protein</fullName>
    </submittedName>
</protein>
<feature type="non-terminal residue" evidence="2">
    <location>
        <position position="529"/>
    </location>
</feature>
<proteinExistence type="predicted"/>
<comment type="caution">
    <text evidence="2">The sequence shown here is derived from an EMBL/GenBank/DDBJ whole genome shotgun (WGS) entry which is preliminary data.</text>
</comment>
<dbReference type="AlphaFoldDB" id="K0SGC4"/>
<sequence length="529" mass="58448">MSDLVQSVSPLSNDEGTPPAPLEDENDDLEQGRGPREVEVITVDVKSPGDSPRQRPTALSRGTFLGLGDSLHSNGVSTGLGLDLDIVGGRSGEAEDEEDDDEHPIRPIPSTLSMRSAASGYVRRPSIHDTSTMDALRQSLNQGRLSRPASMVSLASMATRKSSNHDENDDEEAQDQHDEEGEEEEETDPHSKRFRQAIINACHDAFGILGVDVWLHDEEDGSFHHAPGGYYRHEYYRPKGYKENMALERIEDENCVNFVPPSRQVPGAGLAGYFWSQVGNNRTNFLGKERKDINVWRDTAAIVNDPDQPPYPRMALLEQAGYGKACGVPFDIRGHRGVVLYFARATADRNQLTELANDMHLRVSADLIGAISANSITSEASLLSKGNRLANTMRRVRAKLTSILVFSKWFKESSGDVLDDEEAKVPIELRGNLTPSFRQQVSHEFQQRMRKSYRQRMTESIIDSVRHKVKLTAEKSRGGNVQPPPPMPWVQSVWVFAGAFLTLTLLSALSSALTDSIGYGIVLGPFGAL</sequence>
<accession>K0SGC4</accession>
<feature type="compositionally biased region" description="Acidic residues" evidence="1">
    <location>
        <begin position="167"/>
        <end position="187"/>
    </location>
</feature>
<feature type="region of interest" description="Disordered" evidence="1">
    <location>
        <begin position="156"/>
        <end position="191"/>
    </location>
</feature>
<organism evidence="2 3">
    <name type="scientific">Thalassiosira oceanica</name>
    <name type="common">Marine diatom</name>
    <dbReference type="NCBI Taxonomy" id="159749"/>
    <lineage>
        <taxon>Eukaryota</taxon>
        <taxon>Sar</taxon>
        <taxon>Stramenopiles</taxon>
        <taxon>Ochrophyta</taxon>
        <taxon>Bacillariophyta</taxon>
        <taxon>Coscinodiscophyceae</taxon>
        <taxon>Thalassiosirophycidae</taxon>
        <taxon>Thalassiosirales</taxon>
        <taxon>Thalassiosiraceae</taxon>
        <taxon>Thalassiosira</taxon>
    </lineage>
</organism>
<evidence type="ECO:0000313" key="3">
    <source>
        <dbReference type="Proteomes" id="UP000266841"/>
    </source>
</evidence>
<keyword evidence="3" id="KW-1185">Reference proteome</keyword>
<evidence type="ECO:0000313" key="2">
    <source>
        <dbReference type="EMBL" id="EJK57627.1"/>
    </source>
</evidence>
<evidence type="ECO:0000256" key="1">
    <source>
        <dbReference type="SAM" id="MobiDB-lite"/>
    </source>
</evidence>
<feature type="compositionally biased region" description="Basic and acidic residues" evidence="1">
    <location>
        <begin position="30"/>
        <end position="39"/>
    </location>
</feature>
<dbReference type="Proteomes" id="UP000266841">
    <property type="component" value="Unassembled WGS sequence"/>
</dbReference>
<reference evidence="2 3" key="1">
    <citation type="journal article" date="2012" name="Genome Biol.">
        <title>Genome and low-iron response of an oceanic diatom adapted to chronic iron limitation.</title>
        <authorList>
            <person name="Lommer M."/>
            <person name="Specht M."/>
            <person name="Roy A.S."/>
            <person name="Kraemer L."/>
            <person name="Andreson R."/>
            <person name="Gutowska M.A."/>
            <person name="Wolf J."/>
            <person name="Bergner S.V."/>
            <person name="Schilhabel M.B."/>
            <person name="Klostermeier U.C."/>
            <person name="Beiko R.G."/>
            <person name="Rosenstiel P."/>
            <person name="Hippler M."/>
            <person name="Laroche J."/>
        </authorList>
    </citation>
    <scope>NUCLEOTIDE SEQUENCE [LARGE SCALE GENOMIC DNA]</scope>
    <source>
        <strain evidence="2 3">CCMP1005</strain>
    </source>
</reference>
<dbReference type="EMBL" id="AGNL01027609">
    <property type="protein sequence ID" value="EJK57627.1"/>
    <property type="molecule type" value="Genomic_DNA"/>
</dbReference>
<feature type="region of interest" description="Disordered" evidence="1">
    <location>
        <begin position="1"/>
        <end position="130"/>
    </location>
</feature>
<name>K0SGC4_THAOC</name>